<organism evidence="1 2">
    <name type="scientific">Caerostris extrusa</name>
    <name type="common">Bark spider</name>
    <name type="synonym">Caerostris bankana</name>
    <dbReference type="NCBI Taxonomy" id="172846"/>
    <lineage>
        <taxon>Eukaryota</taxon>
        <taxon>Metazoa</taxon>
        <taxon>Ecdysozoa</taxon>
        <taxon>Arthropoda</taxon>
        <taxon>Chelicerata</taxon>
        <taxon>Arachnida</taxon>
        <taxon>Araneae</taxon>
        <taxon>Araneomorphae</taxon>
        <taxon>Entelegynae</taxon>
        <taxon>Araneoidea</taxon>
        <taxon>Araneidae</taxon>
        <taxon>Caerostris</taxon>
    </lineage>
</organism>
<dbReference type="AlphaFoldDB" id="A0AAV4XXL5"/>
<evidence type="ECO:0000313" key="1">
    <source>
        <dbReference type="EMBL" id="GIY99283.1"/>
    </source>
</evidence>
<proteinExistence type="predicted"/>
<reference evidence="1 2" key="1">
    <citation type="submission" date="2021-06" db="EMBL/GenBank/DDBJ databases">
        <title>Caerostris extrusa draft genome.</title>
        <authorList>
            <person name="Kono N."/>
            <person name="Arakawa K."/>
        </authorList>
    </citation>
    <scope>NUCLEOTIDE SEQUENCE [LARGE SCALE GENOMIC DNA]</scope>
</reference>
<name>A0AAV4XXL5_CAEEX</name>
<sequence>MLALEMGGKLNRAERHFRLNFYCRNCSNVFYTRNGYLARFNTLMTRKAMCRALHTVVYKLLNMQIGYTPDKNSDYGP</sequence>
<dbReference type="Proteomes" id="UP001054945">
    <property type="component" value="Unassembled WGS sequence"/>
</dbReference>
<gene>
    <name evidence="1" type="ORF">CEXT_288941</name>
</gene>
<evidence type="ECO:0000313" key="2">
    <source>
        <dbReference type="Proteomes" id="UP001054945"/>
    </source>
</evidence>
<dbReference type="EMBL" id="BPLR01001028">
    <property type="protein sequence ID" value="GIY99283.1"/>
    <property type="molecule type" value="Genomic_DNA"/>
</dbReference>
<comment type="caution">
    <text evidence="1">The sequence shown here is derived from an EMBL/GenBank/DDBJ whole genome shotgun (WGS) entry which is preliminary data.</text>
</comment>
<accession>A0AAV4XXL5</accession>
<keyword evidence="2" id="KW-1185">Reference proteome</keyword>
<protein>
    <submittedName>
        <fullName evidence="1">Uncharacterized protein</fullName>
    </submittedName>
</protein>